<keyword evidence="2" id="KW-1185">Reference proteome</keyword>
<reference evidence="1 2" key="2">
    <citation type="journal article" date="2016" name="Science">
        <title>A bacterium that degrades and assimilates poly(ethylene terephthalate).</title>
        <authorList>
            <person name="Yoshida S."/>
            <person name="Hiraga K."/>
            <person name="Takehana T."/>
            <person name="Taniguchi I."/>
            <person name="Yamaji H."/>
            <person name="Maeda Y."/>
            <person name="Toyohara K."/>
            <person name="Miyamoto K."/>
            <person name="Kimura Y."/>
            <person name="Oda K."/>
        </authorList>
    </citation>
    <scope>NUCLEOTIDE SEQUENCE [LARGE SCALE GENOMIC DNA]</scope>
    <source>
        <strain evidence="2">NBRC 110686 / TISTR 2288 / 201-F6</strain>
    </source>
</reference>
<sequence>MLLALALLAGCAARPPARVEIPIAVPCRVTLPPRPVYATEALSSDAGIYDQVRALLAERRQRMAYEAQLEAAARACS</sequence>
<dbReference type="STRING" id="1547922.ISF6_4097"/>
<organism evidence="1 2">
    <name type="scientific">Piscinibacter sakaiensis</name>
    <name type="common">Ideonella sakaiensis</name>
    <dbReference type="NCBI Taxonomy" id="1547922"/>
    <lineage>
        <taxon>Bacteria</taxon>
        <taxon>Pseudomonadati</taxon>
        <taxon>Pseudomonadota</taxon>
        <taxon>Betaproteobacteria</taxon>
        <taxon>Burkholderiales</taxon>
        <taxon>Sphaerotilaceae</taxon>
        <taxon>Piscinibacter</taxon>
    </lineage>
</organism>
<comment type="caution">
    <text evidence="1">The sequence shown here is derived from an EMBL/GenBank/DDBJ whole genome shotgun (WGS) entry which is preliminary data.</text>
</comment>
<dbReference type="AlphaFoldDB" id="A0A0K8P5B5"/>
<accession>A0A0K8P5B5</accession>
<proteinExistence type="predicted"/>
<dbReference type="Proteomes" id="UP000037660">
    <property type="component" value="Unassembled WGS sequence"/>
</dbReference>
<protein>
    <submittedName>
        <fullName evidence="1">Uncharacterized protein</fullName>
    </submittedName>
</protein>
<reference evidence="2" key="1">
    <citation type="submission" date="2015-07" db="EMBL/GenBank/DDBJ databases">
        <title>Discovery of a poly(ethylene terephthalate assimilation.</title>
        <authorList>
            <person name="Yoshida S."/>
            <person name="Hiraga K."/>
            <person name="Takehana T."/>
            <person name="Taniguchi I."/>
            <person name="Yamaji H."/>
            <person name="Maeda Y."/>
            <person name="Toyohara K."/>
            <person name="Miyamoto K."/>
            <person name="Kimura Y."/>
            <person name="Oda K."/>
        </authorList>
    </citation>
    <scope>NUCLEOTIDE SEQUENCE [LARGE SCALE GENOMIC DNA]</scope>
    <source>
        <strain evidence="2">NBRC 110686 / TISTR 2288 / 201-F6</strain>
    </source>
</reference>
<dbReference type="EMBL" id="BBYR01000063">
    <property type="protein sequence ID" value="GAP37903.1"/>
    <property type="molecule type" value="Genomic_DNA"/>
</dbReference>
<name>A0A0K8P5B5_PISS1</name>
<evidence type="ECO:0000313" key="1">
    <source>
        <dbReference type="EMBL" id="GAP37903.1"/>
    </source>
</evidence>
<gene>
    <name evidence="1" type="ORF">ISF6_4097</name>
</gene>
<evidence type="ECO:0000313" key="2">
    <source>
        <dbReference type="Proteomes" id="UP000037660"/>
    </source>
</evidence>